<dbReference type="Proteomes" id="UP000274756">
    <property type="component" value="Unassembled WGS sequence"/>
</dbReference>
<evidence type="ECO:0000313" key="3">
    <source>
        <dbReference type="Proteomes" id="UP000274756"/>
    </source>
</evidence>
<sequence length="343" mass="40241">MKNFIKHNRKLTSFLQTRFLTEIVKTVVLVSQMIALAKDSIDNDIRPNINSKIREKMRVNLAKKREKKAEKKQFIKEQSSEMEFDEKLGEKYLSKQLSNDFLSDEAQFEFLTKVYEKTDTNLSKEEPSGTIFCLFYNESIIHYTKAKLQCRNDAERFKTFCKIYDKKNLSSAETGQQRSNIQEKKGEEQCECTDLEKNGFTEALDYSLFVQRFGDSFLDKDGVILNSNHRGTYLTHEKQPVLAVILLFPPEENYDEDMIYSEYKKGEDWQSSSNRLSNANYIEMDINLNKIIFDEHWLSSQEDKLCTVIRSLHNAQDFWLQQSLIVIKKIDEINNARSNTENL</sequence>
<dbReference type="Proteomes" id="UP000038040">
    <property type="component" value="Unplaced"/>
</dbReference>
<proteinExistence type="predicted"/>
<gene>
    <name evidence="1" type="ORF">DME_LOCUS83</name>
</gene>
<keyword evidence="3" id="KW-1185">Reference proteome</keyword>
<reference evidence="1 3" key="2">
    <citation type="submission" date="2018-11" db="EMBL/GenBank/DDBJ databases">
        <authorList>
            <consortium name="Pathogen Informatics"/>
        </authorList>
    </citation>
    <scope>NUCLEOTIDE SEQUENCE [LARGE SCALE GENOMIC DNA]</scope>
</reference>
<dbReference type="AlphaFoldDB" id="A0A0N4U799"/>
<evidence type="ECO:0000313" key="4">
    <source>
        <dbReference type="WBParaSite" id="DME_0000285401-mRNA-1"/>
    </source>
</evidence>
<dbReference type="STRING" id="318479.A0A0N4U799"/>
<dbReference type="OrthoDB" id="5853851at2759"/>
<dbReference type="WBParaSite" id="DME_0000285401-mRNA-1">
    <property type="protein sequence ID" value="DME_0000285401-mRNA-1"/>
    <property type="gene ID" value="DME_0000285401"/>
</dbReference>
<dbReference type="EMBL" id="UYYG01000001">
    <property type="protein sequence ID" value="VDN50110.1"/>
    <property type="molecule type" value="Genomic_DNA"/>
</dbReference>
<organism evidence="2 4">
    <name type="scientific">Dracunculus medinensis</name>
    <name type="common">Guinea worm</name>
    <dbReference type="NCBI Taxonomy" id="318479"/>
    <lineage>
        <taxon>Eukaryota</taxon>
        <taxon>Metazoa</taxon>
        <taxon>Ecdysozoa</taxon>
        <taxon>Nematoda</taxon>
        <taxon>Chromadorea</taxon>
        <taxon>Rhabditida</taxon>
        <taxon>Spirurina</taxon>
        <taxon>Dracunculoidea</taxon>
        <taxon>Dracunculidae</taxon>
        <taxon>Dracunculus</taxon>
    </lineage>
</organism>
<name>A0A0N4U799_DRAME</name>
<evidence type="ECO:0000313" key="1">
    <source>
        <dbReference type="EMBL" id="VDN50110.1"/>
    </source>
</evidence>
<evidence type="ECO:0000313" key="2">
    <source>
        <dbReference type="Proteomes" id="UP000038040"/>
    </source>
</evidence>
<accession>A0A0N4U799</accession>
<reference evidence="4" key="1">
    <citation type="submission" date="2017-02" db="UniProtKB">
        <authorList>
            <consortium name="WormBaseParasite"/>
        </authorList>
    </citation>
    <scope>IDENTIFICATION</scope>
</reference>
<protein>
    <submittedName>
        <fullName evidence="1 4">Uncharacterized protein</fullName>
    </submittedName>
</protein>